<organism evidence="3 4">
    <name type="scientific">Coniosporium apollinis (strain CBS 100218)</name>
    <name type="common">Rock-inhabiting black yeast</name>
    <dbReference type="NCBI Taxonomy" id="1168221"/>
    <lineage>
        <taxon>Eukaryota</taxon>
        <taxon>Fungi</taxon>
        <taxon>Dikarya</taxon>
        <taxon>Ascomycota</taxon>
        <taxon>Pezizomycotina</taxon>
        <taxon>Dothideomycetes</taxon>
        <taxon>Dothideomycetes incertae sedis</taxon>
        <taxon>Coniosporium</taxon>
    </lineage>
</organism>
<gene>
    <name evidence="3" type="ORF">W97_01948</name>
</gene>
<evidence type="ECO:0000256" key="1">
    <source>
        <dbReference type="SAM" id="MobiDB-lite"/>
    </source>
</evidence>
<feature type="region of interest" description="Disordered" evidence="1">
    <location>
        <begin position="1"/>
        <end position="30"/>
    </location>
</feature>
<dbReference type="Proteomes" id="UP000016924">
    <property type="component" value="Unassembled WGS sequence"/>
</dbReference>
<evidence type="ECO:0000313" key="4">
    <source>
        <dbReference type="Proteomes" id="UP000016924"/>
    </source>
</evidence>
<dbReference type="GeneID" id="19899259"/>
<proteinExistence type="predicted"/>
<accession>R7YLN7</accession>
<feature type="domain" description="Glycosyl transferase CAP10" evidence="2">
    <location>
        <begin position="153"/>
        <end position="393"/>
    </location>
</feature>
<evidence type="ECO:0000313" key="3">
    <source>
        <dbReference type="EMBL" id="EON62724.1"/>
    </source>
</evidence>
<dbReference type="PANTHER" id="PTHR12203:SF107">
    <property type="entry name" value="GLYCOSYL TRANSFERASE CAP10 DOMAIN-CONTAINING PROTEIN"/>
    <property type="match status" value="1"/>
</dbReference>
<dbReference type="HOGENOM" id="CLU_028539_2_1_1"/>
<dbReference type="OMA" id="PRWIQHW"/>
<sequence>MDHAATIKTSHGEFPSLTTNRPSTDTHVGWRPTMTEHRLPTAINPGDMVHWQFNATKDARNYGLTASQCAAAFAELFSETDRAVAHRQKIGSVTPADINLEWKKDDAVRALVYDRQLYILEAKFSGSGFGATRALAVLHALNRAITAIAPSELIPDVEFSFSVSDIADASHADHTIWALSRLTSDEATWLMPDFGYWSWPLELVGSYSQIRAEIMENEVDWDKKTPKAVWRGAAKTNKLRADLLEATRGQSWADVQEVFWNNSTDLRAESAATALSMAEHCAYQFVIQTEGRSFSGRGKYLLNCRSVFVMHKREWIEPYHGLLVPSGPEQHYVEVERDFSDLDSKMLELLADPTRARRIADRSANVFRDRFLSPAAQACYWRRMIESWATVSFVPEGWEVVRTKGKEMRKLRGVPFESFA</sequence>
<dbReference type="AlphaFoldDB" id="R7YLN7"/>
<dbReference type="InterPro" id="IPR051091">
    <property type="entry name" value="O-Glucosyltr/Glycosyltrsf_90"/>
</dbReference>
<feature type="compositionally biased region" description="Polar residues" evidence="1">
    <location>
        <begin position="16"/>
        <end position="26"/>
    </location>
</feature>
<reference evidence="4" key="1">
    <citation type="submission" date="2012-06" db="EMBL/GenBank/DDBJ databases">
        <title>The genome sequence of Coniosporium apollinis CBS 100218.</title>
        <authorList>
            <consortium name="The Broad Institute Genome Sequencing Platform"/>
            <person name="Cuomo C."/>
            <person name="Gorbushina A."/>
            <person name="Noack S."/>
            <person name="Walker B."/>
            <person name="Young S.K."/>
            <person name="Zeng Q."/>
            <person name="Gargeya S."/>
            <person name="Fitzgerald M."/>
            <person name="Haas B."/>
            <person name="Abouelleil A."/>
            <person name="Alvarado L."/>
            <person name="Arachchi H.M."/>
            <person name="Berlin A.M."/>
            <person name="Chapman S.B."/>
            <person name="Goldberg J."/>
            <person name="Griggs A."/>
            <person name="Gujja S."/>
            <person name="Hansen M."/>
            <person name="Howarth C."/>
            <person name="Imamovic A."/>
            <person name="Larimer J."/>
            <person name="McCowan C."/>
            <person name="Montmayeur A."/>
            <person name="Murphy C."/>
            <person name="Neiman D."/>
            <person name="Pearson M."/>
            <person name="Priest M."/>
            <person name="Roberts A."/>
            <person name="Saif S."/>
            <person name="Shea T."/>
            <person name="Sisk P."/>
            <person name="Sykes S."/>
            <person name="Wortman J."/>
            <person name="Nusbaum C."/>
            <person name="Birren B."/>
        </authorList>
    </citation>
    <scope>NUCLEOTIDE SEQUENCE [LARGE SCALE GENOMIC DNA]</scope>
    <source>
        <strain evidence="4">CBS 100218</strain>
    </source>
</reference>
<dbReference type="RefSeq" id="XP_007778041.1">
    <property type="nucleotide sequence ID" value="XM_007779851.1"/>
</dbReference>
<keyword evidence="4" id="KW-1185">Reference proteome</keyword>
<dbReference type="PANTHER" id="PTHR12203">
    <property type="entry name" value="KDEL LYS-ASP-GLU-LEU CONTAINING - RELATED"/>
    <property type="match status" value="1"/>
</dbReference>
<name>R7YLN7_CONA1</name>
<evidence type="ECO:0000259" key="2">
    <source>
        <dbReference type="SMART" id="SM00672"/>
    </source>
</evidence>
<dbReference type="Pfam" id="PF05686">
    <property type="entry name" value="Glyco_transf_90"/>
    <property type="match status" value="1"/>
</dbReference>
<dbReference type="SMART" id="SM00672">
    <property type="entry name" value="CAP10"/>
    <property type="match status" value="1"/>
</dbReference>
<dbReference type="eggNOG" id="KOG2458">
    <property type="taxonomic scope" value="Eukaryota"/>
</dbReference>
<protein>
    <recommendedName>
        <fullName evidence="2">Glycosyl transferase CAP10 domain-containing protein</fullName>
    </recommendedName>
</protein>
<dbReference type="EMBL" id="JH767560">
    <property type="protein sequence ID" value="EON62724.1"/>
    <property type="molecule type" value="Genomic_DNA"/>
</dbReference>
<dbReference type="OrthoDB" id="202415at2759"/>
<dbReference type="InterPro" id="IPR006598">
    <property type="entry name" value="CAP10"/>
</dbReference>